<keyword evidence="9" id="KW-1185">Reference proteome</keyword>
<dbReference type="PANTHER" id="PTHR15454">
    <property type="entry name" value="NISCHARIN RELATED"/>
    <property type="match status" value="1"/>
</dbReference>
<dbReference type="Proteomes" id="UP000242146">
    <property type="component" value="Unassembled WGS sequence"/>
</dbReference>
<dbReference type="SUPFAM" id="SSF74924">
    <property type="entry name" value="Cap-Gly domain"/>
    <property type="match status" value="1"/>
</dbReference>
<dbReference type="PROSITE" id="PS51450">
    <property type="entry name" value="LRR"/>
    <property type="match status" value="2"/>
</dbReference>
<evidence type="ECO:0000259" key="7">
    <source>
        <dbReference type="PROSITE" id="PS50245"/>
    </source>
</evidence>
<evidence type="ECO:0000313" key="8">
    <source>
        <dbReference type="EMBL" id="ORX49539.1"/>
    </source>
</evidence>
<accession>A0A1X2GB13</accession>
<dbReference type="InterPro" id="IPR003591">
    <property type="entry name" value="Leu-rich_rpt_typical-subtyp"/>
</dbReference>
<dbReference type="Pfam" id="PF01302">
    <property type="entry name" value="CAP_GLY"/>
    <property type="match status" value="1"/>
</dbReference>
<dbReference type="PROSITE" id="PS50245">
    <property type="entry name" value="CAP_GLY_2"/>
    <property type="match status" value="1"/>
</dbReference>
<dbReference type="Gene3D" id="3.80.10.10">
    <property type="entry name" value="Ribonuclease Inhibitor"/>
    <property type="match status" value="2"/>
</dbReference>
<dbReference type="InterPro" id="IPR032675">
    <property type="entry name" value="LRR_dom_sf"/>
</dbReference>
<dbReference type="Gene3D" id="3.10.20.90">
    <property type="entry name" value="Phosphatidylinositol 3-kinase Catalytic Subunit, Chain A, domain 1"/>
    <property type="match status" value="1"/>
</dbReference>
<sequence>MIPLAVNTRIQVGEDRATVRYVGAVEGSTGEWLGVEWDNDLRGKHNGTHNNKNYFTCRSQTSGSFLRYNAKKVLTGRSFLQALEIKYLETDTPTPTAKDPLYLSGNKKILVETVGFEKVQDVQSNLHGLKVVGLANMMVDSIDAPQALKEVNLQIEDLDLSKNLINDWHAIADLVQLLPSLCILRLNAIRLTPLPPTLAEQHRSSFCHLQTLVLCDTGISWDQIAALQPFLPQVEDLQLSNNVITHLTPLTLPSLKSLNLEYNHLNDWHQINALTSLTSLETLFLNNNQLTSVDLIPNTFQALQFLRLDHNQLQQWQSIDQLDQLPSLINMRCQDNPVASDMPVEEAMAQVIGRVHGLVTLNGNTISPRDRTDLERFYLKLCTRDGQTHDQLQALHPRYSALCKVHGDPVIPMTGTNDKPSAKLNDRLLTITLAHLPLPSEQALQEHIENLPVPIKTLSKRVLATMTVRSLRNLLQKLFQIPSTRLQMFLIQQGMVIPLDDDLRDLKYYGLVPDDTLYLLEV</sequence>
<dbReference type="Pfam" id="PF12799">
    <property type="entry name" value="LRR_4"/>
    <property type="match status" value="1"/>
</dbReference>
<feature type="domain" description="CAP-Gly" evidence="7">
    <location>
        <begin position="23"/>
        <end position="67"/>
    </location>
</feature>
<dbReference type="InterPro" id="IPR044079">
    <property type="entry name" value="Ubl_TBCE"/>
</dbReference>
<gene>
    <name evidence="8" type="ORF">DM01DRAFT_1338211</name>
</gene>
<evidence type="ECO:0000256" key="4">
    <source>
        <dbReference type="ARBA" id="ARBA00022614"/>
    </source>
</evidence>
<dbReference type="CDD" id="cd17044">
    <property type="entry name" value="Ubl_TBCE"/>
    <property type="match status" value="1"/>
</dbReference>
<dbReference type="SUPFAM" id="SSF52047">
    <property type="entry name" value="RNI-like"/>
    <property type="match status" value="1"/>
</dbReference>
<evidence type="ECO:0000313" key="9">
    <source>
        <dbReference type="Proteomes" id="UP000242146"/>
    </source>
</evidence>
<dbReference type="InterPro" id="IPR025875">
    <property type="entry name" value="Leu-rich_rpt_4"/>
</dbReference>
<organism evidence="8 9">
    <name type="scientific">Hesseltinella vesiculosa</name>
    <dbReference type="NCBI Taxonomy" id="101127"/>
    <lineage>
        <taxon>Eukaryota</taxon>
        <taxon>Fungi</taxon>
        <taxon>Fungi incertae sedis</taxon>
        <taxon>Mucoromycota</taxon>
        <taxon>Mucoromycotina</taxon>
        <taxon>Mucoromycetes</taxon>
        <taxon>Mucorales</taxon>
        <taxon>Cunninghamellaceae</taxon>
        <taxon>Hesseltinella</taxon>
    </lineage>
</organism>
<dbReference type="SMART" id="SM01052">
    <property type="entry name" value="CAP_GLY"/>
    <property type="match status" value="1"/>
</dbReference>
<dbReference type="InterPro" id="IPR036859">
    <property type="entry name" value="CAP-Gly_dom_sf"/>
</dbReference>
<dbReference type="InterPro" id="IPR000938">
    <property type="entry name" value="CAP-Gly_domain"/>
</dbReference>
<dbReference type="STRING" id="101127.A0A1X2GB13"/>
<evidence type="ECO:0000256" key="1">
    <source>
        <dbReference type="ARBA" id="ARBA00004496"/>
    </source>
</evidence>
<comment type="subcellular location">
    <subcellularLocation>
        <location evidence="1">Cytoplasm</location>
    </subcellularLocation>
</comment>
<keyword evidence="5" id="KW-0677">Repeat</keyword>
<keyword evidence="3" id="KW-0963">Cytoplasm</keyword>
<dbReference type="InterPro" id="IPR001611">
    <property type="entry name" value="Leu-rich_rpt"/>
</dbReference>
<dbReference type="Gene3D" id="2.30.30.190">
    <property type="entry name" value="CAP Gly-rich-like domain"/>
    <property type="match status" value="1"/>
</dbReference>
<keyword evidence="4" id="KW-0433">Leucine-rich repeat</keyword>
<dbReference type="SMART" id="SM00369">
    <property type="entry name" value="LRR_TYP"/>
    <property type="match status" value="4"/>
</dbReference>
<comment type="caution">
    <text evidence="8">The sequence shown here is derived from an EMBL/GenBank/DDBJ whole genome shotgun (WGS) entry which is preliminary data.</text>
</comment>
<evidence type="ECO:0000256" key="2">
    <source>
        <dbReference type="ARBA" id="ARBA00006286"/>
    </source>
</evidence>
<protein>
    <submittedName>
        <fullName evidence="8">RNI-like protein</fullName>
    </submittedName>
</protein>
<keyword evidence="6" id="KW-0143">Chaperone</keyword>
<name>A0A1X2GB13_9FUNG</name>
<comment type="similarity">
    <text evidence="2">Belongs to the TBCE family.</text>
</comment>
<dbReference type="AlphaFoldDB" id="A0A1X2GB13"/>
<evidence type="ECO:0000256" key="3">
    <source>
        <dbReference type="ARBA" id="ARBA00022490"/>
    </source>
</evidence>
<dbReference type="GO" id="GO:0005737">
    <property type="term" value="C:cytoplasm"/>
    <property type="evidence" value="ECO:0007669"/>
    <property type="project" value="UniProtKB-SubCell"/>
</dbReference>
<reference evidence="8 9" key="1">
    <citation type="submission" date="2016-07" db="EMBL/GenBank/DDBJ databases">
        <title>Pervasive Adenine N6-methylation of Active Genes in Fungi.</title>
        <authorList>
            <consortium name="DOE Joint Genome Institute"/>
            <person name="Mondo S.J."/>
            <person name="Dannebaum R.O."/>
            <person name="Kuo R.C."/>
            <person name="Labutti K."/>
            <person name="Haridas S."/>
            <person name="Kuo A."/>
            <person name="Salamov A."/>
            <person name="Ahrendt S.R."/>
            <person name="Lipzen A."/>
            <person name="Sullivan W."/>
            <person name="Andreopoulos W.B."/>
            <person name="Clum A."/>
            <person name="Lindquist E."/>
            <person name="Daum C."/>
            <person name="Ramamoorthy G.K."/>
            <person name="Gryganskyi A."/>
            <person name="Culley D."/>
            <person name="Magnuson J.K."/>
            <person name="James T.Y."/>
            <person name="O'Malley M.A."/>
            <person name="Stajich J.E."/>
            <person name="Spatafora J.W."/>
            <person name="Visel A."/>
            <person name="Grigoriev I.V."/>
        </authorList>
    </citation>
    <scope>NUCLEOTIDE SEQUENCE [LARGE SCALE GENOMIC DNA]</scope>
    <source>
        <strain evidence="8 9">NRRL 3301</strain>
    </source>
</reference>
<proteinExistence type="inferred from homology"/>
<dbReference type="OrthoDB" id="5273213at2759"/>
<dbReference type="EMBL" id="MCGT01000026">
    <property type="protein sequence ID" value="ORX49539.1"/>
    <property type="molecule type" value="Genomic_DNA"/>
</dbReference>
<dbReference type="InterPro" id="IPR029071">
    <property type="entry name" value="Ubiquitin-like_domsf"/>
</dbReference>
<evidence type="ECO:0000256" key="5">
    <source>
        <dbReference type="ARBA" id="ARBA00022737"/>
    </source>
</evidence>
<evidence type="ECO:0000256" key="6">
    <source>
        <dbReference type="ARBA" id="ARBA00023186"/>
    </source>
</evidence>
<dbReference type="SUPFAM" id="SSF54236">
    <property type="entry name" value="Ubiquitin-like"/>
    <property type="match status" value="1"/>
</dbReference>